<comment type="subcellular location">
    <subcellularLocation>
        <location evidence="1">Cell membrane</location>
        <topology evidence="1">Multi-pass membrane protein</topology>
    </subcellularLocation>
</comment>
<keyword evidence="2" id="KW-1003">Cell membrane</keyword>
<feature type="transmembrane region" description="Helical" evidence="6">
    <location>
        <begin position="61"/>
        <end position="93"/>
    </location>
</feature>
<reference evidence="7 8" key="1">
    <citation type="submission" date="2023-03" db="EMBL/GenBank/DDBJ databases">
        <title>Novel Species.</title>
        <authorList>
            <person name="Ma S."/>
        </authorList>
    </citation>
    <scope>NUCLEOTIDE SEQUENCE [LARGE SCALE GENOMIC DNA]</scope>
    <source>
        <strain evidence="7 8">LIND6LT2</strain>
    </source>
</reference>
<keyword evidence="4 6" id="KW-1133">Transmembrane helix</keyword>
<evidence type="ECO:0000256" key="3">
    <source>
        <dbReference type="ARBA" id="ARBA00022692"/>
    </source>
</evidence>
<evidence type="ECO:0000256" key="6">
    <source>
        <dbReference type="SAM" id="Phobius"/>
    </source>
</evidence>
<dbReference type="PANTHER" id="PTHR32196">
    <property type="entry name" value="ABC TRANSPORTER PERMEASE PROTEIN YPHD-RELATED-RELATED"/>
    <property type="match status" value="1"/>
</dbReference>
<proteinExistence type="predicted"/>
<dbReference type="CDD" id="cd06579">
    <property type="entry name" value="TM_PBP1_transp_AraH_like"/>
    <property type="match status" value="1"/>
</dbReference>
<keyword evidence="8" id="KW-1185">Reference proteome</keyword>
<dbReference type="RefSeq" id="WP_341876218.1">
    <property type="nucleotide sequence ID" value="NZ_CP121687.1"/>
</dbReference>
<name>A0ABZ2Y2S9_9FIRM</name>
<feature type="transmembrane region" description="Helical" evidence="6">
    <location>
        <begin position="16"/>
        <end position="40"/>
    </location>
</feature>
<sequence length="340" mass="35923">MQKLKTLLQDFSHRKIFWPLVAIAVVLLINLIITPSFFRIEIKNGHLFGSLIDILNRATPLIIMAIGMTLVIATGGIDISVGSIVAISGAIAATLIQTMPVPLAIVITLIAAIICGMWNGMLVSGIGIQPMIATLILMTVGRGVAQLITNGQIITINNNVYSFIGTGYLLGLPFAVFIAAAVILVIFFLTRKTAMGLFIESVGGNSISSKYAGIKAKRIIFQVYVICGICTGIAGLIISSNIKSADANNAGLWMELDAILATVIGGTSMSGGRFYIGGTVAGALFIQSLTTTIYSLGVPPETILVVKAVVIILVCLSQSNEFRSLLSGIANQRQKKVIKA</sequence>
<feature type="transmembrane region" description="Helical" evidence="6">
    <location>
        <begin position="130"/>
        <end position="148"/>
    </location>
</feature>
<organism evidence="7 8">
    <name type="scientific">Defluviitalea saccharophila</name>
    <dbReference type="NCBI Taxonomy" id="879970"/>
    <lineage>
        <taxon>Bacteria</taxon>
        <taxon>Bacillati</taxon>
        <taxon>Bacillota</taxon>
        <taxon>Clostridia</taxon>
        <taxon>Lachnospirales</taxon>
        <taxon>Defluviitaleaceae</taxon>
        <taxon>Defluviitalea</taxon>
    </lineage>
</organism>
<evidence type="ECO:0000256" key="1">
    <source>
        <dbReference type="ARBA" id="ARBA00004651"/>
    </source>
</evidence>
<evidence type="ECO:0000256" key="2">
    <source>
        <dbReference type="ARBA" id="ARBA00022475"/>
    </source>
</evidence>
<gene>
    <name evidence="7" type="ORF">QBE51_10430</name>
</gene>
<evidence type="ECO:0000256" key="4">
    <source>
        <dbReference type="ARBA" id="ARBA00022989"/>
    </source>
</evidence>
<protein>
    <submittedName>
        <fullName evidence="7">ABC transporter permease</fullName>
    </submittedName>
</protein>
<dbReference type="Proteomes" id="UP001486565">
    <property type="component" value="Chromosome"/>
</dbReference>
<dbReference type="InterPro" id="IPR001851">
    <property type="entry name" value="ABC_transp_permease"/>
</dbReference>
<evidence type="ECO:0000313" key="7">
    <source>
        <dbReference type="EMBL" id="WZL69210.1"/>
    </source>
</evidence>
<feature type="transmembrane region" description="Helical" evidence="6">
    <location>
        <begin position="168"/>
        <end position="189"/>
    </location>
</feature>
<dbReference type="EMBL" id="CP121687">
    <property type="protein sequence ID" value="WZL69210.1"/>
    <property type="molecule type" value="Genomic_DNA"/>
</dbReference>
<keyword evidence="5 6" id="KW-0472">Membrane</keyword>
<dbReference type="Pfam" id="PF02653">
    <property type="entry name" value="BPD_transp_2"/>
    <property type="match status" value="1"/>
</dbReference>
<feature type="transmembrane region" description="Helical" evidence="6">
    <location>
        <begin position="274"/>
        <end position="296"/>
    </location>
</feature>
<dbReference type="PANTHER" id="PTHR32196:SF19">
    <property type="entry name" value="GALACTOFURANOSE TRANSPORTER PERMEASE PROTEIN YTFT"/>
    <property type="match status" value="1"/>
</dbReference>
<evidence type="ECO:0000313" key="8">
    <source>
        <dbReference type="Proteomes" id="UP001486565"/>
    </source>
</evidence>
<feature type="transmembrane region" description="Helical" evidence="6">
    <location>
        <begin position="219"/>
        <end position="238"/>
    </location>
</feature>
<keyword evidence="3 6" id="KW-0812">Transmembrane</keyword>
<accession>A0ABZ2Y2S9</accession>
<evidence type="ECO:0000256" key="5">
    <source>
        <dbReference type="ARBA" id="ARBA00023136"/>
    </source>
</evidence>
<feature type="transmembrane region" description="Helical" evidence="6">
    <location>
        <begin position="99"/>
        <end position="118"/>
    </location>
</feature>